<dbReference type="PANTHER" id="PTHR43004:SF19">
    <property type="entry name" value="BINDING MONOOXYGENASE, PUTATIVE (JCVI)-RELATED"/>
    <property type="match status" value="1"/>
</dbReference>
<evidence type="ECO:0000313" key="6">
    <source>
        <dbReference type="EMBL" id="MDT0310442.1"/>
    </source>
</evidence>
<sequence>MVIIGAGLAGLSTAAFLARRGIRSLVLERHWNTSVQPKARGQSVRTVELLRLLGLDDAVRASGVDPHGRRRTYVAETALGAPLKHLGNLPPDCSELSAAGFAGASQERVETLLLAYVLGKGSEVRFGTEVGDITMSDDHVDLQLADRMSGFRTSLRADWVVAADGHRSAAREAFAVSSGGRGRIAEYVRVVFHTELPAAIRGDDLLCFLRHPERGIGTLHSTDQPDRYVLSMEVASIAAVRSSWQQEDYAELVRDALGDSAATVAIGEITFWEMADRTVDAFRHGRLVLVGDAAHLIPAVGGFGGNTAFQDGAELAWRMADVITGAAGPRILDAFSSERRAYARFVSEQAHAYYINRQAPHLAADSPTRPVPYLHAVLGFRFPTGTFIASEDPGRDHHLVEDPHRPSGRPGSRAPHHMFLQDAIPTCTHDLLDYRWTLLASEPGDRWREAGDALGTALRTLAVGRDLVDPSGDFPDRFGIGPGGAVLVRPDGYVAFRAPAAVADPHRVLHETWHALHDTTAAVREVPYV</sequence>
<dbReference type="PRINTS" id="PR00420">
    <property type="entry name" value="RNGMNOXGNASE"/>
</dbReference>
<feature type="region of interest" description="Disordered" evidence="4">
    <location>
        <begin position="391"/>
        <end position="413"/>
    </location>
</feature>
<gene>
    <name evidence="6" type="ORF">RM780_26350</name>
</gene>
<keyword evidence="7" id="KW-1185">Reference proteome</keyword>
<dbReference type="Gene3D" id="3.40.30.120">
    <property type="match status" value="1"/>
</dbReference>
<dbReference type="PANTHER" id="PTHR43004">
    <property type="entry name" value="TRK SYSTEM POTASSIUM UPTAKE PROTEIN"/>
    <property type="match status" value="1"/>
</dbReference>
<dbReference type="InterPro" id="IPR050641">
    <property type="entry name" value="RIFMO-like"/>
</dbReference>
<dbReference type="SUPFAM" id="SSF51905">
    <property type="entry name" value="FAD/NAD(P)-binding domain"/>
    <property type="match status" value="1"/>
</dbReference>
<evidence type="ECO:0000259" key="5">
    <source>
        <dbReference type="Pfam" id="PF01494"/>
    </source>
</evidence>
<keyword evidence="2" id="KW-0285">Flavoprotein</keyword>
<dbReference type="Gene3D" id="3.50.50.60">
    <property type="entry name" value="FAD/NAD(P)-binding domain"/>
    <property type="match status" value="1"/>
</dbReference>
<feature type="domain" description="FAD-binding" evidence="5">
    <location>
        <begin position="2"/>
        <end position="348"/>
    </location>
</feature>
<accession>A0ABU2LFS5</accession>
<organism evidence="6 7">
    <name type="scientific">Streptomyces boetiae</name>
    <dbReference type="NCBI Taxonomy" id="3075541"/>
    <lineage>
        <taxon>Bacteria</taxon>
        <taxon>Bacillati</taxon>
        <taxon>Actinomycetota</taxon>
        <taxon>Actinomycetes</taxon>
        <taxon>Kitasatosporales</taxon>
        <taxon>Streptomycetaceae</taxon>
        <taxon>Streptomyces</taxon>
    </lineage>
</organism>
<dbReference type="RefSeq" id="WP_311633410.1">
    <property type="nucleotide sequence ID" value="NZ_JAVREN010000072.1"/>
</dbReference>
<evidence type="ECO:0000256" key="4">
    <source>
        <dbReference type="SAM" id="MobiDB-lite"/>
    </source>
</evidence>
<reference evidence="7" key="1">
    <citation type="submission" date="2023-07" db="EMBL/GenBank/DDBJ databases">
        <title>30 novel species of actinomycetes from the DSMZ collection.</title>
        <authorList>
            <person name="Nouioui I."/>
        </authorList>
    </citation>
    <scope>NUCLEOTIDE SEQUENCE [LARGE SCALE GENOMIC DNA]</scope>
    <source>
        <strain evidence="7">DSM 44917</strain>
    </source>
</reference>
<dbReference type="Proteomes" id="UP001183388">
    <property type="component" value="Unassembled WGS sequence"/>
</dbReference>
<feature type="compositionally biased region" description="Basic and acidic residues" evidence="4">
    <location>
        <begin position="392"/>
        <end position="405"/>
    </location>
</feature>
<name>A0ABU2LFS5_9ACTN</name>
<evidence type="ECO:0000313" key="7">
    <source>
        <dbReference type="Proteomes" id="UP001183388"/>
    </source>
</evidence>
<dbReference type="Gene3D" id="3.30.9.10">
    <property type="entry name" value="D-Amino Acid Oxidase, subunit A, domain 2"/>
    <property type="match status" value="1"/>
</dbReference>
<dbReference type="InterPro" id="IPR036188">
    <property type="entry name" value="FAD/NAD-bd_sf"/>
</dbReference>
<evidence type="ECO:0000256" key="1">
    <source>
        <dbReference type="ARBA" id="ARBA00001974"/>
    </source>
</evidence>
<protein>
    <submittedName>
        <fullName evidence="6">FAD-dependent oxidoreductase</fullName>
    </submittedName>
</protein>
<evidence type="ECO:0000256" key="2">
    <source>
        <dbReference type="ARBA" id="ARBA00022630"/>
    </source>
</evidence>
<dbReference type="EMBL" id="JAVREN010000072">
    <property type="protein sequence ID" value="MDT0310442.1"/>
    <property type="molecule type" value="Genomic_DNA"/>
</dbReference>
<evidence type="ECO:0000256" key="3">
    <source>
        <dbReference type="ARBA" id="ARBA00022827"/>
    </source>
</evidence>
<comment type="caution">
    <text evidence="6">The sequence shown here is derived from an EMBL/GenBank/DDBJ whole genome shotgun (WGS) entry which is preliminary data.</text>
</comment>
<dbReference type="Pfam" id="PF01494">
    <property type="entry name" value="FAD_binding_3"/>
    <property type="match status" value="1"/>
</dbReference>
<dbReference type="InterPro" id="IPR002938">
    <property type="entry name" value="FAD-bd"/>
</dbReference>
<proteinExistence type="predicted"/>
<dbReference type="Pfam" id="PF21274">
    <property type="entry name" value="Rng_hyd_C"/>
    <property type="match status" value="1"/>
</dbReference>
<comment type="cofactor">
    <cofactor evidence="1">
        <name>FAD</name>
        <dbReference type="ChEBI" id="CHEBI:57692"/>
    </cofactor>
</comment>
<keyword evidence="3" id="KW-0274">FAD</keyword>